<dbReference type="SUPFAM" id="SSF58104">
    <property type="entry name" value="Methyl-accepting chemotaxis protein (MCP) signaling domain"/>
    <property type="match status" value="1"/>
</dbReference>
<feature type="transmembrane region" description="Helical" evidence="6">
    <location>
        <begin position="311"/>
        <end position="334"/>
    </location>
</feature>
<keyword evidence="6" id="KW-1133">Transmembrane helix</keyword>
<keyword evidence="2 4" id="KW-0807">Transducer</keyword>
<comment type="similarity">
    <text evidence="3">Belongs to the methyl-accepting chemotaxis (MCP) protein family.</text>
</comment>
<proteinExistence type="inferred from homology"/>
<keyword evidence="6" id="KW-0472">Membrane</keyword>
<protein>
    <submittedName>
        <fullName evidence="9">Methyl-accepting chemotaxis protein</fullName>
    </submittedName>
</protein>
<feature type="domain" description="HAMP" evidence="8">
    <location>
        <begin position="334"/>
        <end position="388"/>
    </location>
</feature>
<dbReference type="GO" id="GO:0007165">
    <property type="term" value="P:signal transduction"/>
    <property type="evidence" value="ECO:0007669"/>
    <property type="project" value="UniProtKB-KW"/>
</dbReference>
<dbReference type="PROSITE" id="PS50885">
    <property type="entry name" value="HAMP"/>
    <property type="match status" value="1"/>
</dbReference>
<dbReference type="Gene3D" id="1.10.287.950">
    <property type="entry name" value="Methyl-accepting chemotaxis protein"/>
    <property type="match status" value="1"/>
</dbReference>
<dbReference type="Proteomes" id="UP000824176">
    <property type="component" value="Unassembled WGS sequence"/>
</dbReference>
<dbReference type="FunFam" id="1.10.287.950:FF:000001">
    <property type="entry name" value="Methyl-accepting chemotaxis sensory transducer"/>
    <property type="match status" value="1"/>
</dbReference>
<comment type="subcellular location">
    <subcellularLocation>
        <location evidence="1">Membrane</location>
    </subcellularLocation>
</comment>
<evidence type="ECO:0000256" key="1">
    <source>
        <dbReference type="ARBA" id="ARBA00004370"/>
    </source>
</evidence>
<name>A0A9D2KCC1_9BACT</name>
<keyword evidence="5" id="KW-0175">Coiled coil</keyword>
<evidence type="ECO:0000256" key="5">
    <source>
        <dbReference type="SAM" id="Coils"/>
    </source>
</evidence>
<dbReference type="PANTHER" id="PTHR32089">
    <property type="entry name" value="METHYL-ACCEPTING CHEMOTAXIS PROTEIN MCPB"/>
    <property type="match status" value="1"/>
</dbReference>
<dbReference type="SMART" id="SM00283">
    <property type="entry name" value="MA"/>
    <property type="match status" value="1"/>
</dbReference>
<dbReference type="PROSITE" id="PS50111">
    <property type="entry name" value="CHEMOTAXIS_TRANSDUC_2"/>
    <property type="match status" value="1"/>
</dbReference>
<sequence>MHKLSNLKLKTKVVINATALIVATSFLAFVSLLGIYTVQKAAKISATYYSAIVENAITINNDFIVCTNDYLLYLKDPSDENIHNFESQLEAINGYFETLRKLVDNNSKAEMIAAAIPDFGKELTGYRDSSTPLLHSQQNILQNQETINKEADVFIKSATDFLNSIYNNILTAEDPEVNRRIPRVQEMVTVIDGMKSSISEINKSVLSGEPIGRDKVSSTLNNIQNTLERLYNQSKVEETKKLAKIAYDSAVKINKLSSRIYRALTKGMQIKQDQYNSETNVRNYINGINTMASSLIKESSNEIVSIANRTFILIFISMAVGSLVALAIVLFMIIDIIKPLNRFIDLIKNLTEGDGDLTKAVNVTTKDEFGILAGYINTFIGNVRHVIKEVQEVSHEVTSGSNQLASVAEELQSTFQSQTEQITDISHNMINLSSLSESVSGSLSQSSERLQNTTSLTQAGAVSLVSIKNEMKVISENTSKLAQTISTLSESSENIGQILTVINDIADQTNLLALNAAIEAARAGEAGRGFAVVADEVRKLAERTSTATHEISNIIQSFQHESDSAAKNMTTTSQSISDGSEKVDKTLSDFKQVVDGISEANSDIVNITNMVEEQNNSIQDVTNNTGSISAGISQSNVAIGEVTKTIDHLQQKTTNLEQILNQFKVD</sequence>
<comment type="caution">
    <text evidence="9">The sequence shown here is derived from an EMBL/GenBank/DDBJ whole genome shotgun (WGS) entry which is preliminary data.</text>
</comment>
<dbReference type="Pfam" id="PF00672">
    <property type="entry name" value="HAMP"/>
    <property type="match status" value="1"/>
</dbReference>
<evidence type="ECO:0000256" key="4">
    <source>
        <dbReference type="PROSITE-ProRule" id="PRU00284"/>
    </source>
</evidence>
<evidence type="ECO:0000259" key="7">
    <source>
        <dbReference type="PROSITE" id="PS50111"/>
    </source>
</evidence>
<dbReference type="InterPro" id="IPR004089">
    <property type="entry name" value="MCPsignal_dom"/>
</dbReference>
<dbReference type="AlphaFoldDB" id="A0A9D2KCC1"/>
<evidence type="ECO:0000259" key="8">
    <source>
        <dbReference type="PROSITE" id="PS50885"/>
    </source>
</evidence>
<evidence type="ECO:0000313" key="9">
    <source>
        <dbReference type="EMBL" id="HIZ88883.1"/>
    </source>
</evidence>
<keyword evidence="6" id="KW-0812">Transmembrane</keyword>
<dbReference type="GO" id="GO:0006935">
    <property type="term" value="P:chemotaxis"/>
    <property type="evidence" value="ECO:0007669"/>
    <property type="project" value="UniProtKB-ARBA"/>
</dbReference>
<dbReference type="InterPro" id="IPR003660">
    <property type="entry name" value="HAMP_dom"/>
</dbReference>
<reference evidence="9" key="2">
    <citation type="submission" date="2021-04" db="EMBL/GenBank/DDBJ databases">
        <authorList>
            <person name="Gilroy R."/>
        </authorList>
    </citation>
    <scope>NUCLEOTIDE SEQUENCE</scope>
    <source>
        <strain evidence="9">ChiW4-1371</strain>
    </source>
</reference>
<gene>
    <name evidence="9" type="ORF">H9804_02970</name>
</gene>
<evidence type="ECO:0000256" key="3">
    <source>
        <dbReference type="ARBA" id="ARBA00029447"/>
    </source>
</evidence>
<organism evidence="9 10">
    <name type="scientific">Candidatus Mucispirillum faecigallinarum</name>
    <dbReference type="NCBI Taxonomy" id="2838699"/>
    <lineage>
        <taxon>Bacteria</taxon>
        <taxon>Pseudomonadati</taxon>
        <taxon>Deferribacterota</taxon>
        <taxon>Deferribacteres</taxon>
        <taxon>Deferribacterales</taxon>
        <taxon>Mucispirillaceae</taxon>
        <taxon>Mucispirillum</taxon>
    </lineage>
</organism>
<dbReference type="GO" id="GO:0016020">
    <property type="term" value="C:membrane"/>
    <property type="evidence" value="ECO:0007669"/>
    <property type="project" value="UniProtKB-SubCell"/>
</dbReference>
<evidence type="ECO:0000256" key="2">
    <source>
        <dbReference type="ARBA" id="ARBA00023224"/>
    </source>
</evidence>
<dbReference type="PANTHER" id="PTHR32089:SF112">
    <property type="entry name" value="LYSOZYME-LIKE PROTEIN-RELATED"/>
    <property type="match status" value="1"/>
</dbReference>
<dbReference type="CDD" id="cd06225">
    <property type="entry name" value="HAMP"/>
    <property type="match status" value="1"/>
</dbReference>
<dbReference type="CDD" id="cd11386">
    <property type="entry name" value="MCP_signal"/>
    <property type="match status" value="1"/>
</dbReference>
<accession>A0A9D2KCC1</accession>
<dbReference type="SMART" id="SM00304">
    <property type="entry name" value="HAMP"/>
    <property type="match status" value="1"/>
</dbReference>
<feature type="transmembrane region" description="Helical" evidence="6">
    <location>
        <begin position="12"/>
        <end position="36"/>
    </location>
</feature>
<feature type="domain" description="Methyl-accepting transducer" evidence="7">
    <location>
        <begin position="393"/>
        <end position="629"/>
    </location>
</feature>
<dbReference type="Pfam" id="PF00015">
    <property type="entry name" value="MCPsignal"/>
    <property type="match status" value="1"/>
</dbReference>
<dbReference type="EMBL" id="DXAQ01000042">
    <property type="protein sequence ID" value="HIZ88883.1"/>
    <property type="molecule type" value="Genomic_DNA"/>
</dbReference>
<evidence type="ECO:0000313" key="10">
    <source>
        <dbReference type="Proteomes" id="UP000824176"/>
    </source>
</evidence>
<evidence type="ECO:0000256" key="6">
    <source>
        <dbReference type="SAM" id="Phobius"/>
    </source>
</evidence>
<reference evidence="9" key="1">
    <citation type="journal article" date="2021" name="PeerJ">
        <title>Extensive microbial diversity within the chicken gut microbiome revealed by metagenomics and culture.</title>
        <authorList>
            <person name="Gilroy R."/>
            <person name="Ravi A."/>
            <person name="Getino M."/>
            <person name="Pursley I."/>
            <person name="Horton D.L."/>
            <person name="Alikhan N.F."/>
            <person name="Baker D."/>
            <person name="Gharbi K."/>
            <person name="Hall N."/>
            <person name="Watson M."/>
            <person name="Adriaenssens E.M."/>
            <person name="Foster-Nyarko E."/>
            <person name="Jarju S."/>
            <person name="Secka A."/>
            <person name="Antonio M."/>
            <person name="Oren A."/>
            <person name="Chaudhuri R.R."/>
            <person name="La Ragione R."/>
            <person name="Hildebrand F."/>
            <person name="Pallen M.J."/>
        </authorList>
    </citation>
    <scope>NUCLEOTIDE SEQUENCE</scope>
    <source>
        <strain evidence="9">ChiW4-1371</strain>
    </source>
</reference>
<feature type="coiled-coil region" evidence="5">
    <location>
        <begin position="213"/>
        <end position="240"/>
    </location>
</feature>